<dbReference type="AlphaFoldDB" id="A0A7S3L075"/>
<reference evidence="1" key="1">
    <citation type="submission" date="2021-01" db="EMBL/GenBank/DDBJ databases">
        <authorList>
            <person name="Corre E."/>
            <person name="Pelletier E."/>
            <person name="Niang G."/>
            <person name="Scheremetjew M."/>
            <person name="Finn R."/>
            <person name="Kale V."/>
            <person name="Holt S."/>
            <person name="Cochrane G."/>
            <person name="Meng A."/>
            <person name="Brown T."/>
            <person name="Cohen L."/>
        </authorList>
    </citation>
    <scope>NUCLEOTIDE SEQUENCE</scope>
    <source>
        <strain evidence="1">CCMP127</strain>
    </source>
</reference>
<accession>A0A7S3L075</accession>
<evidence type="ECO:0000313" key="1">
    <source>
        <dbReference type="EMBL" id="CAE0405127.1"/>
    </source>
</evidence>
<dbReference type="EMBL" id="HBIM01003693">
    <property type="protein sequence ID" value="CAE0405127.1"/>
    <property type="molecule type" value="Transcribed_RNA"/>
</dbReference>
<gene>
    <name evidence="1" type="ORF">ACOF00016_LOCUS3182</name>
</gene>
<dbReference type="InterPro" id="IPR036770">
    <property type="entry name" value="Ankyrin_rpt-contain_sf"/>
</dbReference>
<dbReference type="Gene3D" id="1.25.40.20">
    <property type="entry name" value="Ankyrin repeat-containing domain"/>
    <property type="match status" value="1"/>
</dbReference>
<protein>
    <submittedName>
        <fullName evidence="1">Uncharacterized protein</fullName>
    </submittedName>
</protein>
<proteinExistence type="predicted"/>
<organism evidence="1">
    <name type="scientific">Amphora coffeiformis</name>
    <dbReference type="NCBI Taxonomy" id="265554"/>
    <lineage>
        <taxon>Eukaryota</taxon>
        <taxon>Sar</taxon>
        <taxon>Stramenopiles</taxon>
        <taxon>Ochrophyta</taxon>
        <taxon>Bacillariophyta</taxon>
        <taxon>Bacillariophyceae</taxon>
        <taxon>Bacillariophycidae</taxon>
        <taxon>Thalassiophysales</taxon>
        <taxon>Catenulaceae</taxon>
        <taxon>Amphora</taxon>
    </lineage>
</organism>
<sequence length="782" mass="87476">MSDSNTLSDPFLHSELVVSVNDLQVARPDQFPVILKSLLDRQVERLHRRVGLVPNYFMTRGEANGASLGNKVAGKIFKLFYQRDFREEETYAEFAAIVKSIAASTSQQQDSAFNAQVARVLNLQKFQGGNSLLHVLVRRRHLRFLRTLLLHVSHLLDLDQRNTAGYSALDLAVDRLEVEAFYLFILHGASTTRTVPRSSLGYAEFLAYDLFANLDTGRWLHKQSESATMEHLAASLSLESRRAFVEWTTGGVMKIDTLQCLGYRIPRLFTIVLADGCDAITNHEAWATIVRHMSFLRDRVQVEQSDEESLRSIATGITPEPTHCSCLFDFLAEQGADTSHFRTAGRTVFFNCHDGNEIAVKLSKSSENSKSPHPLAKEANMNTTIAEFKQKHGLRSEYPVTVQLLQLSYVPENIREAIQREQAAGFHAFTVPPDTKGVLALVYRPPANYSLYINDPALSLDVYRSGIEKAGHDAAVLASHGLYHGAVVDIQHDASREQRPHLWSFESFLTRFRGGAGRIEGGFAGLSAPNARVSGLADLKHIIDGAQVISRYDPSVIHAQHNILYDDNERACVSVVEQLGAPLFATVLLAASSWQSRHIQGVQENLDLVQELNNCFSTFLCGYLEIEKDKAEKFLETIGTNFELMASQIKMFSTSNYVTTAETAPRRPIFGFFAKVLGWFTHPTAFLHFAQRGSMDLSKPGKSVPGIRACYEPYTRVDTSMMRCSPTWVGGKGWVNPKTGQAHFGSYEGVLPFQQLIRDLYATVYLAWLVRRHGKDAFELFT</sequence>
<name>A0A7S3L075_9STRA</name>